<evidence type="ECO:0000313" key="2">
    <source>
        <dbReference type="EMBL" id="WIM88089.1"/>
    </source>
</evidence>
<proteinExistence type="predicted"/>
<evidence type="ECO:0000256" key="1">
    <source>
        <dbReference type="SAM" id="MobiDB-lite"/>
    </source>
</evidence>
<keyword evidence="3" id="KW-1185">Reference proteome</keyword>
<name>A0ABY8W2T4_9MYCO</name>
<dbReference type="RefSeq" id="WP_285188108.1">
    <property type="nucleotide sequence ID" value="NZ_CP126981.1"/>
</dbReference>
<reference evidence="2 3" key="1">
    <citation type="journal article" date="2023" name="Microbiol. Resour. Announc.">
        <title>Complete Genome Sequence of Mycobacterium wuenschmanii, a novel Nontuberculous Mycobacterium Isolated from a captive population of Amazon Milk Frogs.</title>
        <authorList>
            <person name="Hicks J."/>
            <person name="Zeineldin M."/>
            <person name="Ward H."/>
            <person name="Wuenschmann A."/>
            <person name="Camp P."/>
            <person name="Farrell D."/>
            <person name="Lehman K."/>
            <person name="Thacker T."/>
            <person name="Cuthbert E."/>
        </authorList>
    </citation>
    <scope>NUCLEOTIDE SEQUENCE [LARGE SCALE GENOMIC DNA]</scope>
    <source>
        <strain evidence="2 3">Wuenschmanii</strain>
    </source>
</reference>
<evidence type="ECO:0000313" key="3">
    <source>
        <dbReference type="Proteomes" id="UP001236585"/>
    </source>
</evidence>
<accession>A0ABY8W2T4</accession>
<feature type="region of interest" description="Disordered" evidence="1">
    <location>
        <begin position="1"/>
        <end position="51"/>
    </location>
</feature>
<organism evidence="2 3">
    <name type="scientific">Candidatus Mycobacterium wuenschmannii</name>
    <dbReference type="NCBI Taxonomy" id="3027808"/>
    <lineage>
        <taxon>Bacteria</taxon>
        <taxon>Bacillati</taxon>
        <taxon>Actinomycetota</taxon>
        <taxon>Actinomycetes</taxon>
        <taxon>Mycobacteriales</taxon>
        <taxon>Mycobacteriaceae</taxon>
        <taxon>Mycobacterium</taxon>
    </lineage>
</organism>
<sequence>MANIERIVTHGTFELDGSSGARPRPHAAVKTDQIVTAETPRRSAMSSRPKP</sequence>
<gene>
    <name evidence="2" type="ORF">PT015_00725</name>
</gene>
<dbReference type="Proteomes" id="UP001236585">
    <property type="component" value="Chromosome"/>
</dbReference>
<protein>
    <submittedName>
        <fullName evidence="2">Uncharacterized protein</fullName>
    </submittedName>
</protein>
<dbReference type="EMBL" id="CP126981">
    <property type="protein sequence ID" value="WIM88089.1"/>
    <property type="molecule type" value="Genomic_DNA"/>
</dbReference>